<evidence type="ECO:0000313" key="5">
    <source>
        <dbReference type="Proteomes" id="UP001589718"/>
    </source>
</evidence>
<dbReference type="Gene3D" id="1.10.101.10">
    <property type="entry name" value="PGBD-like superfamily/PGBD"/>
    <property type="match status" value="1"/>
</dbReference>
<dbReference type="Gene3D" id="1.10.260.40">
    <property type="entry name" value="lambda repressor-like DNA-binding domains"/>
    <property type="match status" value="1"/>
</dbReference>
<dbReference type="PROSITE" id="PS50943">
    <property type="entry name" value="HTH_CROC1"/>
    <property type="match status" value="1"/>
</dbReference>
<evidence type="ECO:0000313" key="4">
    <source>
        <dbReference type="EMBL" id="MFB9522107.1"/>
    </source>
</evidence>
<organism evidence="4 5">
    <name type="scientific">Streptomyces cremeus</name>
    <dbReference type="NCBI Taxonomy" id="66881"/>
    <lineage>
        <taxon>Bacteria</taxon>
        <taxon>Bacillati</taxon>
        <taxon>Actinomycetota</taxon>
        <taxon>Actinomycetes</taxon>
        <taxon>Kitasatosporales</taxon>
        <taxon>Streptomycetaceae</taxon>
        <taxon>Streptomyces</taxon>
    </lineage>
</organism>
<dbReference type="Pfam" id="PF01471">
    <property type="entry name" value="PG_binding_1"/>
    <property type="match status" value="1"/>
</dbReference>
<dbReference type="InterPro" id="IPR010982">
    <property type="entry name" value="Lambda_DNA-bd_dom_sf"/>
</dbReference>
<sequence>MARWKTLPSGLGERDRQLVVQLRRLKDHSGLSLAALEAKTASSRSSWERYLNGRVPPPREAVEELARVCGSDPTRLLVLYDVAARERCGGPGAGARPRPDEPPPQPPAAERPARRPRPLLLAALGCALLAAFAAGYALALARTSTGGPGGPVTYAYEEGRTYSCADGRKDGGRYAGHSVTRENLLMPGARGRDVVEAQCLLTAHGFDAGAVDGLYGPAAKEASRAFQQERGLVPDGLVGEHTWRELRR</sequence>
<gene>
    <name evidence="4" type="ORF">ACFFTU_19360</name>
</gene>
<dbReference type="Proteomes" id="UP001589718">
    <property type="component" value="Unassembled WGS sequence"/>
</dbReference>
<keyword evidence="5" id="KW-1185">Reference proteome</keyword>
<dbReference type="EMBL" id="JBHMCR010000009">
    <property type="protein sequence ID" value="MFB9522107.1"/>
    <property type="molecule type" value="Genomic_DNA"/>
</dbReference>
<dbReference type="SMART" id="SM00530">
    <property type="entry name" value="HTH_XRE"/>
    <property type="match status" value="1"/>
</dbReference>
<dbReference type="InterPro" id="IPR002477">
    <property type="entry name" value="Peptidoglycan-bd-like"/>
</dbReference>
<evidence type="ECO:0000256" key="2">
    <source>
        <dbReference type="SAM" id="Phobius"/>
    </source>
</evidence>
<dbReference type="InterPro" id="IPR036366">
    <property type="entry name" value="PGBDSf"/>
</dbReference>
<keyword evidence="2" id="KW-0812">Transmembrane</keyword>
<feature type="transmembrane region" description="Helical" evidence="2">
    <location>
        <begin position="119"/>
        <end position="139"/>
    </location>
</feature>
<dbReference type="InterPro" id="IPR036365">
    <property type="entry name" value="PGBD-like_sf"/>
</dbReference>
<feature type="domain" description="HTH cro/C1-type" evidence="3">
    <location>
        <begin position="22"/>
        <end position="76"/>
    </location>
</feature>
<dbReference type="InterPro" id="IPR001387">
    <property type="entry name" value="Cro/C1-type_HTH"/>
</dbReference>
<protein>
    <submittedName>
        <fullName evidence="4">Helix-turn-helix domain-containing protein</fullName>
    </submittedName>
</protein>
<dbReference type="Pfam" id="PF13560">
    <property type="entry name" value="HTH_31"/>
    <property type="match status" value="1"/>
</dbReference>
<comment type="caution">
    <text evidence="4">The sequence shown here is derived from an EMBL/GenBank/DDBJ whole genome shotgun (WGS) entry which is preliminary data.</text>
</comment>
<dbReference type="RefSeq" id="WP_345228852.1">
    <property type="nucleotide sequence ID" value="NZ_BAAAXE010000015.1"/>
</dbReference>
<keyword evidence="2" id="KW-1133">Transmembrane helix</keyword>
<dbReference type="CDD" id="cd00093">
    <property type="entry name" value="HTH_XRE"/>
    <property type="match status" value="1"/>
</dbReference>
<reference evidence="4 5" key="1">
    <citation type="submission" date="2024-09" db="EMBL/GenBank/DDBJ databases">
        <authorList>
            <person name="Sun Q."/>
            <person name="Mori K."/>
        </authorList>
    </citation>
    <scope>NUCLEOTIDE SEQUENCE [LARGE SCALE GENOMIC DNA]</scope>
    <source>
        <strain evidence="4 5">JCM 4362</strain>
    </source>
</reference>
<evidence type="ECO:0000259" key="3">
    <source>
        <dbReference type="PROSITE" id="PS50943"/>
    </source>
</evidence>
<proteinExistence type="predicted"/>
<accession>A0ABV5PFW2</accession>
<evidence type="ECO:0000256" key="1">
    <source>
        <dbReference type="SAM" id="MobiDB-lite"/>
    </source>
</evidence>
<feature type="region of interest" description="Disordered" evidence="1">
    <location>
        <begin position="89"/>
        <end position="113"/>
    </location>
</feature>
<name>A0ABV5PFW2_STRCM</name>
<dbReference type="SUPFAM" id="SSF47090">
    <property type="entry name" value="PGBD-like"/>
    <property type="match status" value="1"/>
</dbReference>
<keyword evidence="2" id="KW-0472">Membrane</keyword>
<dbReference type="SUPFAM" id="SSF47413">
    <property type="entry name" value="lambda repressor-like DNA-binding domains"/>
    <property type="match status" value="1"/>
</dbReference>